<dbReference type="PANTHER" id="PTHR36181:SF4">
    <property type="entry name" value="LAGLIDADG ENDONUCLEASE"/>
    <property type="match status" value="1"/>
</dbReference>
<evidence type="ECO:0000313" key="2">
    <source>
        <dbReference type="EMBL" id="AFA35829.1"/>
    </source>
</evidence>
<dbReference type="GO" id="GO:0005739">
    <property type="term" value="C:mitochondrion"/>
    <property type="evidence" value="ECO:0007669"/>
    <property type="project" value="UniProtKB-ARBA"/>
</dbReference>
<accession>I1TJ10</accession>
<dbReference type="InterPro" id="IPR051289">
    <property type="entry name" value="LAGLIDADG_Endonuclease"/>
</dbReference>
<dbReference type="EMBL" id="JQ278715">
    <property type="protein sequence ID" value="AFA35829.1"/>
    <property type="molecule type" value="Genomic_DNA"/>
</dbReference>
<organism evidence="2">
    <name type="scientific">Pseudococcomyxa simplex</name>
    <dbReference type="NCBI Taxonomy" id="464287"/>
    <lineage>
        <taxon>Eukaryota</taxon>
        <taxon>Viridiplantae</taxon>
        <taxon>Chlorophyta</taxon>
        <taxon>core chlorophytes</taxon>
        <taxon>Trebouxiophyceae</taxon>
        <taxon>Chlorellales</taxon>
        <taxon>Oocystaceae</taxon>
        <taxon>Pseudococcomyxa</taxon>
    </lineage>
</organism>
<sequence>MNLDPQWIVGFVDGEGCFFVGINRQPAMKVGFQVLPEFVVVQHVRDVQLLHALKARFGCGSVIRNHGDRWAYRARGQANLMNKILPFFEKHKLKSRKRQEFESFRRVVLMIEEKKHLTINGLEEVRTIVGRMNNARPWDLQPNNPKIESSPG</sequence>
<keyword evidence="2" id="KW-0255">Endonuclease</keyword>
<keyword evidence="2" id="KW-0150">Chloroplast</keyword>
<keyword evidence="2" id="KW-0934">Plastid</keyword>
<dbReference type="GO" id="GO:0004519">
    <property type="term" value="F:endonuclease activity"/>
    <property type="evidence" value="ECO:0007669"/>
    <property type="project" value="UniProtKB-KW"/>
</dbReference>
<reference evidence="2" key="1">
    <citation type="submission" date="2011-12" db="EMBL/GenBank/DDBJ databases">
        <title>Newly identified LAGLIDADG homing endonucleases in the chloroplast LSU rDNA of Coccomyxa algae.</title>
        <authorList>
            <person name="Alvarez R."/>
            <person name="Del Hoyo A."/>
            <person name="Casano L.M."/>
            <person name="Barreno E."/>
            <person name="Del Campo E.M."/>
        </authorList>
    </citation>
    <scope>NUCLEOTIDE SEQUENCE</scope>
    <source>
        <strain evidence="2">SAG 216-2</strain>
    </source>
</reference>
<dbReference type="Gene3D" id="3.10.28.10">
    <property type="entry name" value="Homing endonucleases"/>
    <property type="match status" value="1"/>
</dbReference>
<evidence type="ECO:0000259" key="1">
    <source>
        <dbReference type="Pfam" id="PF00961"/>
    </source>
</evidence>
<dbReference type="InterPro" id="IPR027434">
    <property type="entry name" value="Homing_endonucl"/>
</dbReference>
<name>I1TJ10_9CHLO</name>
<proteinExistence type="predicted"/>
<keyword evidence="2" id="KW-0540">Nuclease</keyword>
<feature type="domain" description="Homing endonuclease LAGLIDADG" evidence="1">
    <location>
        <begin position="8"/>
        <end position="107"/>
    </location>
</feature>
<dbReference type="PANTHER" id="PTHR36181">
    <property type="entry name" value="INTRON-ENCODED ENDONUCLEASE AI3-RELATED"/>
    <property type="match status" value="1"/>
</dbReference>
<keyword evidence="2" id="KW-0378">Hydrolase</keyword>
<dbReference type="Pfam" id="PF00961">
    <property type="entry name" value="LAGLIDADG_1"/>
    <property type="match status" value="1"/>
</dbReference>
<geneLocation type="chloroplast" evidence="2"/>
<protein>
    <submittedName>
        <fullName evidence="2">Putative LAGLIDADG homing endonuclease</fullName>
    </submittedName>
</protein>
<dbReference type="AlphaFoldDB" id="I1TJ10"/>
<dbReference type="InterPro" id="IPR004860">
    <property type="entry name" value="LAGLIDADG_dom"/>
</dbReference>
<dbReference type="SUPFAM" id="SSF55608">
    <property type="entry name" value="Homing endonucleases"/>
    <property type="match status" value="1"/>
</dbReference>